<organism evidence="1 2">
    <name type="scientific">Limnobacter parvus</name>
    <dbReference type="NCBI Taxonomy" id="2939690"/>
    <lineage>
        <taxon>Bacteria</taxon>
        <taxon>Pseudomonadati</taxon>
        <taxon>Pseudomonadota</taxon>
        <taxon>Betaproteobacteria</taxon>
        <taxon>Burkholderiales</taxon>
        <taxon>Burkholderiaceae</taxon>
        <taxon>Limnobacter</taxon>
    </lineage>
</organism>
<protein>
    <submittedName>
        <fullName evidence="1">Prepilin-type N-terminal cleavage/methylation domain-containing protein</fullName>
    </submittedName>
</protein>
<reference evidence="1" key="1">
    <citation type="submission" date="2022-07" db="EMBL/GenBank/DDBJ databases">
        <authorList>
            <person name="Xamxidin M."/>
        </authorList>
    </citation>
    <scope>NUCLEOTIDE SEQUENCE</scope>
    <source>
        <strain evidence="1">YS8-69</strain>
    </source>
</reference>
<dbReference type="EMBL" id="JANKHG010000014">
    <property type="protein sequence ID" value="MCR2745824.1"/>
    <property type="molecule type" value="Genomic_DNA"/>
</dbReference>
<name>A0ABT1XG12_9BURK</name>
<dbReference type="Proteomes" id="UP001165267">
    <property type="component" value="Unassembled WGS sequence"/>
</dbReference>
<dbReference type="NCBIfam" id="TIGR02532">
    <property type="entry name" value="IV_pilin_GFxxxE"/>
    <property type="match status" value="1"/>
</dbReference>
<accession>A0ABT1XG12</accession>
<dbReference type="PROSITE" id="PS00409">
    <property type="entry name" value="PROKAR_NTER_METHYL"/>
    <property type="match status" value="1"/>
</dbReference>
<dbReference type="SUPFAM" id="SSF54523">
    <property type="entry name" value="Pili subunits"/>
    <property type="match status" value="1"/>
</dbReference>
<dbReference type="InterPro" id="IPR012902">
    <property type="entry name" value="N_methyl_site"/>
</dbReference>
<evidence type="ECO:0000313" key="2">
    <source>
        <dbReference type="Proteomes" id="UP001165267"/>
    </source>
</evidence>
<comment type="caution">
    <text evidence="1">The sequence shown here is derived from an EMBL/GenBank/DDBJ whole genome shotgun (WGS) entry which is preliminary data.</text>
</comment>
<dbReference type="Gene3D" id="3.30.700.10">
    <property type="entry name" value="Glycoprotein, Type 4 Pilin"/>
    <property type="match status" value="1"/>
</dbReference>
<gene>
    <name evidence="1" type="ORF">NSP04_04105</name>
</gene>
<sequence>MKHELRGFTLIEMLIVLAISVVAVASAMPSLKEFYARQELKSYMAQTMNFIQSARQMASTTECLSRVSLRPDGNGTYIRSEVIRSSEWKGCELWFQQSGQGSTNSFLINDARVEHMALQQATTLEFDGVSGSLSPASQKTFIVLSKGLRATFSMEGIGNGVVTYAN</sequence>
<dbReference type="InterPro" id="IPR045584">
    <property type="entry name" value="Pilin-like"/>
</dbReference>
<dbReference type="RefSeq" id="WP_257511055.1">
    <property type="nucleotide sequence ID" value="NZ_JANKHG010000014.1"/>
</dbReference>
<evidence type="ECO:0000313" key="1">
    <source>
        <dbReference type="EMBL" id="MCR2745824.1"/>
    </source>
</evidence>
<dbReference type="Pfam" id="PF07963">
    <property type="entry name" value="N_methyl"/>
    <property type="match status" value="1"/>
</dbReference>
<proteinExistence type="predicted"/>
<keyword evidence="2" id="KW-1185">Reference proteome</keyword>